<keyword evidence="3" id="KW-1185">Reference proteome</keyword>
<reference evidence="2 3" key="1">
    <citation type="submission" date="2017-09" db="EMBL/GenBank/DDBJ databases">
        <title>Complete genome sequence of Verrucomicrobial strain HZ-65, isolated from freshwater.</title>
        <authorList>
            <person name="Choi A."/>
        </authorList>
    </citation>
    <scope>NUCLEOTIDE SEQUENCE [LARGE SCALE GENOMIC DNA]</scope>
    <source>
        <strain evidence="2 3">HZ-65</strain>
    </source>
</reference>
<keyword evidence="1" id="KW-0812">Transmembrane</keyword>
<dbReference type="Proteomes" id="UP000217265">
    <property type="component" value="Chromosome"/>
</dbReference>
<dbReference type="EMBL" id="CP023344">
    <property type="protein sequence ID" value="ATC62783.1"/>
    <property type="molecule type" value="Genomic_DNA"/>
</dbReference>
<dbReference type="OrthoDB" id="1425477at2"/>
<evidence type="ECO:0000313" key="2">
    <source>
        <dbReference type="EMBL" id="ATC62783.1"/>
    </source>
</evidence>
<keyword evidence="1" id="KW-0472">Membrane</keyword>
<organism evidence="2 3">
    <name type="scientific">Nibricoccus aquaticus</name>
    <dbReference type="NCBI Taxonomy" id="2576891"/>
    <lineage>
        <taxon>Bacteria</taxon>
        <taxon>Pseudomonadati</taxon>
        <taxon>Verrucomicrobiota</taxon>
        <taxon>Opitutia</taxon>
        <taxon>Opitutales</taxon>
        <taxon>Opitutaceae</taxon>
        <taxon>Nibricoccus</taxon>
    </lineage>
</organism>
<evidence type="ECO:0000313" key="3">
    <source>
        <dbReference type="Proteomes" id="UP000217265"/>
    </source>
</evidence>
<proteinExistence type="predicted"/>
<protein>
    <submittedName>
        <fullName evidence="2">Uncharacterized protein</fullName>
    </submittedName>
</protein>
<evidence type="ECO:0000256" key="1">
    <source>
        <dbReference type="SAM" id="Phobius"/>
    </source>
</evidence>
<sequence length="139" mass="16110">MTEIADIIQSVSIILTCITIVLGIDAWRREFIGKRKIELAEDVLTRFYEARDAIERIRSPFSYSSEGAQRKRRDGETKEESEILDSAHVVFVRYEKEQQLFNGIHALRYQVMARIGIEASKPFEELRKVVGDFFSPRIA</sequence>
<keyword evidence="1" id="KW-1133">Transmembrane helix</keyword>
<dbReference type="KEGG" id="vbh:CMV30_01705"/>
<accession>A0A290Q2Y5</accession>
<gene>
    <name evidence="2" type="ORF">CMV30_01705</name>
</gene>
<dbReference type="RefSeq" id="WP_096054418.1">
    <property type="nucleotide sequence ID" value="NZ_CP023344.1"/>
</dbReference>
<dbReference type="AlphaFoldDB" id="A0A290Q2Y5"/>
<name>A0A290Q2Y5_9BACT</name>
<feature type="transmembrane region" description="Helical" evidence="1">
    <location>
        <begin position="6"/>
        <end position="27"/>
    </location>
</feature>